<dbReference type="InterPro" id="IPR027417">
    <property type="entry name" value="P-loop_NTPase"/>
</dbReference>
<dbReference type="SUPFAM" id="SSF52540">
    <property type="entry name" value="P-loop containing nucleoside triphosphate hydrolases"/>
    <property type="match status" value="1"/>
</dbReference>
<reference evidence="5 6" key="1">
    <citation type="submission" date="2018-08" db="EMBL/GenBank/DDBJ databases">
        <title>A genome reference for cultivated species of the human gut microbiota.</title>
        <authorList>
            <person name="Zou Y."/>
            <person name="Xue W."/>
            <person name="Luo G."/>
        </authorList>
    </citation>
    <scope>NUCLEOTIDE SEQUENCE [LARGE SCALE GENOMIC DNA]</scope>
    <source>
        <strain evidence="5 6">AF18-46</strain>
    </source>
</reference>
<dbReference type="GO" id="GO:0005524">
    <property type="term" value="F:ATP binding"/>
    <property type="evidence" value="ECO:0007669"/>
    <property type="project" value="UniProtKB-KW"/>
</dbReference>
<evidence type="ECO:0000256" key="3">
    <source>
        <dbReference type="ARBA" id="ARBA00022840"/>
    </source>
</evidence>
<protein>
    <submittedName>
        <fullName evidence="5">Competence protein ComG</fullName>
    </submittedName>
</protein>
<keyword evidence="3" id="KW-0067">ATP-binding</keyword>
<keyword evidence="2" id="KW-0547">Nucleotide-binding</keyword>
<dbReference type="InterPro" id="IPR001482">
    <property type="entry name" value="T2SS/T4SS_dom"/>
</dbReference>
<comment type="similarity">
    <text evidence="1">Belongs to the GSP E family.</text>
</comment>
<evidence type="ECO:0000313" key="6">
    <source>
        <dbReference type="Proteomes" id="UP000284731"/>
    </source>
</evidence>
<dbReference type="PANTHER" id="PTHR30258">
    <property type="entry name" value="TYPE II SECRETION SYSTEM PROTEIN GSPE-RELATED"/>
    <property type="match status" value="1"/>
</dbReference>
<evidence type="ECO:0000256" key="1">
    <source>
        <dbReference type="ARBA" id="ARBA00006611"/>
    </source>
</evidence>
<name>A0A412PFH7_9FIRM</name>
<gene>
    <name evidence="5" type="ORF">DWX20_05170</name>
</gene>
<evidence type="ECO:0000313" key="5">
    <source>
        <dbReference type="EMBL" id="RGT56200.1"/>
    </source>
</evidence>
<dbReference type="Pfam" id="PF00437">
    <property type="entry name" value="T2SSE"/>
    <property type="match status" value="1"/>
</dbReference>
<dbReference type="CDD" id="cd01129">
    <property type="entry name" value="PulE-GspE-like"/>
    <property type="match status" value="1"/>
</dbReference>
<evidence type="ECO:0000259" key="4">
    <source>
        <dbReference type="PROSITE" id="PS00662"/>
    </source>
</evidence>
<comment type="caution">
    <text evidence="5">The sequence shown here is derived from an EMBL/GenBank/DDBJ whole genome shotgun (WGS) entry which is preliminary data.</text>
</comment>
<dbReference type="EMBL" id="QRWX01000002">
    <property type="protein sequence ID" value="RGT56200.1"/>
    <property type="molecule type" value="Genomic_DNA"/>
</dbReference>
<feature type="domain" description="Bacterial type II secretion system protein E" evidence="4">
    <location>
        <begin position="223"/>
        <end position="237"/>
    </location>
</feature>
<sequence length="351" mass="40523">MFEKSNIFLWTCYIPSEYRSARVTMEERLIECLKIAMEFHVTDIHFHLKTYPKESLSIEMKIEQDVRQMVPKEDDICLFRYLMYKANLDLSDIHHPQTGRFEMEIDGQPVSLRFALVSSYHNTSGVLRILNQHSPLHIEDLTIDYDTSIWLRNITKHTSGLFVFSGPTGSGKTTTLYTILNETKGKKIFTLEDPVEVYHENYVQIQINDHQHLSYDEGIKQLMRHDPDIIMIGEIRDSQAALMAVRSALTGHLVVTSLHSQNCMSAIDRLLDLGVNMYQLKDVLIGVSNQRLFNLGAGKRCGVYEYMNRKEVAYALEHRQVSETFISLQQQLQCAVKKGYIASDCLEEYTL</sequence>
<dbReference type="AlphaFoldDB" id="A0A412PFH7"/>
<dbReference type="Gene3D" id="3.40.50.300">
    <property type="entry name" value="P-loop containing nucleotide triphosphate hydrolases"/>
    <property type="match status" value="1"/>
</dbReference>
<accession>A0A412PFH7</accession>
<evidence type="ECO:0000256" key="2">
    <source>
        <dbReference type="ARBA" id="ARBA00022741"/>
    </source>
</evidence>
<dbReference type="GO" id="GO:0016887">
    <property type="term" value="F:ATP hydrolysis activity"/>
    <property type="evidence" value="ECO:0007669"/>
    <property type="project" value="TreeGrafter"/>
</dbReference>
<dbReference type="Proteomes" id="UP000284731">
    <property type="component" value="Unassembled WGS sequence"/>
</dbReference>
<dbReference type="PROSITE" id="PS00662">
    <property type="entry name" value="T2SP_E"/>
    <property type="match status" value="1"/>
</dbReference>
<dbReference type="Gene3D" id="3.30.450.90">
    <property type="match status" value="1"/>
</dbReference>
<dbReference type="GO" id="GO:0005886">
    <property type="term" value="C:plasma membrane"/>
    <property type="evidence" value="ECO:0007669"/>
    <property type="project" value="TreeGrafter"/>
</dbReference>
<dbReference type="PANTHER" id="PTHR30258:SF2">
    <property type="entry name" value="COMG OPERON PROTEIN 1"/>
    <property type="match status" value="1"/>
</dbReference>
<proteinExistence type="inferred from homology"/>
<organism evidence="5 6">
    <name type="scientific">Solobacterium moorei</name>
    <dbReference type="NCBI Taxonomy" id="102148"/>
    <lineage>
        <taxon>Bacteria</taxon>
        <taxon>Bacillati</taxon>
        <taxon>Bacillota</taxon>
        <taxon>Erysipelotrichia</taxon>
        <taxon>Erysipelotrichales</taxon>
        <taxon>Erysipelotrichaceae</taxon>
        <taxon>Solobacterium</taxon>
    </lineage>
</organism>